<dbReference type="Proteomes" id="UP000663419">
    <property type="component" value="Chromosome 4"/>
</dbReference>
<proteinExistence type="predicted"/>
<evidence type="ECO:0000313" key="1">
    <source>
        <dbReference type="EMBL" id="QSS54998.1"/>
    </source>
</evidence>
<dbReference type="VEuPathDB" id="FungiDB:I7I53_02747"/>
<sequence>MPLIQVLKRLFILLQLPNTVHNSLHLSLIKQPPNMQQIIPPWLHNEKLISDILHHAPFRLPPFRWLTNRQKHPAVLHSTPALP</sequence>
<dbReference type="AlphaFoldDB" id="A0A8A1LKY1"/>
<organism evidence="1 2">
    <name type="scientific">Ajellomyces capsulatus (strain H88)</name>
    <name type="common">Darling's disease fungus</name>
    <name type="synonym">Histoplasma capsulatum</name>
    <dbReference type="NCBI Taxonomy" id="544711"/>
    <lineage>
        <taxon>Eukaryota</taxon>
        <taxon>Fungi</taxon>
        <taxon>Dikarya</taxon>
        <taxon>Ascomycota</taxon>
        <taxon>Pezizomycotina</taxon>
        <taxon>Eurotiomycetes</taxon>
        <taxon>Eurotiomycetidae</taxon>
        <taxon>Onygenales</taxon>
        <taxon>Ajellomycetaceae</taxon>
        <taxon>Histoplasma</taxon>
    </lineage>
</organism>
<accession>A0A8A1LKY1</accession>
<evidence type="ECO:0000313" key="2">
    <source>
        <dbReference type="Proteomes" id="UP000663419"/>
    </source>
</evidence>
<gene>
    <name evidence="1" type="ORF">I7I53_02747</name>
</gene>
<dbReference type="EMBL" id="CP069105">
    <property type="protein sequence ID" value="QSS54998.1"/>
    <property type="molecule type" value="Genomic_DNA"/>
</dbReference>
<protein>
    <submittedName>
        <fullName evidence="1">Uncharacterized protein</fullName>
    </submittedName>
</protein>
<reference evidence="1" key="1">
    <citation type="submission" date="2021-01" db="EMBL/GenBank/DDBJ databases">
        <title>Chromosome-level genome assembly of a human fungal pathogen reveals clustering of transcriptionally co-regulated genes.</title>
        <authorList>
            <person name="Voorhies M."/>
            <person name="Cohen S."/>
            <person name="Shea T.P."/>
            <person name="Petrus S."/>
            <person name="Munoz J.F."/>
            <person name="Poplawski S."/>
            <person name="Goldman W.E."/>
            <person name="Michael T."/>
            <person name="Cuomo C.A."/>
            <person name="Sil A."/>
            <person name="Beyhan S."/>
        </authorList>
    </citation>
    <scope>NUCLEOTIDE SEQUENCE</scope>
    <source>
        <strain evidence="1">H88</strain>
    </source>
</reference>
<name>A0A8A1LKY1_AJEC8</name>